<proteinExistence type="predicted"/>
<reference evidence="1 2" key="1">
    <citation type="submission" date="2016-10" db="EMBL/GenBank/DDBJ databases">
        <authorList>
            <person name="Cai Z."/>
        </authorList>
    </citation>
    <scope>NUCLEOTIDE SEQUENCE [LARGE SCALE GENOMIC DNA]</scope>
</reference>
<evidence type="ECO:0000313" key="2">
    <source>
        <dbReference type="Proteomes" id="UP000256970"/>
    </source>
</evidence>
<evidence type="ECO:0000313" key="1">
    <source>
        <dbReference type="EMBL" id="SZX74122.1"/>
    </source>
</evidence>
<accession>A0A383WA99</accession>
<evidence type="ECO:0008006" key="3">
    <source>
        <dbReference type="Google" id="ProtNLM"/>
    </source>
</evidence>
<dbReference type="AlphaFoldDB" id="A0A383WA99"/>
<organism evidence="1 2">
    <name type="scientific">Tetradesmus obliquus</name>
    <name type="common">Green alga</name>
    <name type="synonym">Acutodesmus obliquus</name>
    <dbReference type="NCBI Taxonomy" id="3088"/>
    <lineage>
        <taxon>Eukaryota</taxon>
        <taxon>Viridiplantae</taxon>
        <taxon>Chlorophyta</taxon>
        <taxon>core chlorophytes</taxon>
        <taxon>Chlorophyceae</taxon>
        <taxon>CS clade</taxon>
        <taxon>Sphaeropleales</taxon>
        <taxon>Scenedesmaceae</taxon>
        <taxon>Tetradesmus</taxon>
    </lineage>
</organism>
<dbReference type="EMBL" id="FNXT01001206">
    <property type="protein sequence ID" value="SZX74122.1"/>
    <property type="molecule type" value="Genomic_DNA"/>
</dbReference>
<name>A0A383WA99_TETOB</name>
<keyword evidence="2" id="KW-1185">Reference proteome</keyword>
<sequence>MGVMGHSGHKNIADYRGGVLIGNFYEETQHRLTSSQGEQLLGLGARFQREATTAATQKPEGRTGAELAASYARTDLTRVGKCVPPSLKFTHGDPHEQPVQCFATVNQLAFGEKCLGEPPVQQYLWSGKTRLNAAVPISTPEGGSSSSTLLGDTKRSQWAQVADSNMYTTSAQVAASSAALQAAANPAACHTAKCVPASEDGPAPVGRKAARQFAAELDKNYHAISLRK</sequence>
<dbReference type="STRING" id="3088.A0A383WA99"/>
<dbReference type="Proteomes" id="UP000256970">
    <property type="component" value="Unassembled WGS sequence"/>
</dbReference>
<protein>
    <recommendedName>
        <fullName evidence="3">Flagellar associated protein</fullName>
    </recommendedName>
</protein>
<gene>
    <name evidence="1" type="ORF">BQ4739_LOCUS14370</name>
</gene>